<proteinExistence type="predicted"/>
<evidence type="ECO:0000313" key="2">
    <source>
        <dbReference type="Proteomes" id="UP000789920"/>
    </source>
</evidence>
<reference evidence="1" key="1">
    <citation type="submission" date="2021-06" db="EMBL/GenBank/DDBJ databases">
        <authorList>
            <person name="Kallberg Y."/>
            <person name="Tangrot J."/>
            <person name="Rosling A."/>
        </authorList>
    </citation>
    <scope>NUCLEOTIDE SEQUENCE</scope>
    <source>
        <strain evidence="1">MA461A</strain>
    </source>
</reference>
<protein>
    <submittedName>
        <fullName evidence="1">28657_t:CDS:1</fullName>
    </submittedName>
</protein>
<keyword evidence="2" id="KW-1185">Reference proteome</keyword>
<feature type="non-terminal residue" evidence="1">
    <location>
        <position position="1"/>
    </location>
</feature>
<accession>A0ACA9R2B4</accession>
<dbReference type="Proteomes" id="UP000789920">
    <property type="component" value="Unassembled WGS sequence"/>
</dbReference>
<sequence>VQTTSNEGFKIISKDLFLKNILLDWVSNEGLLYSSLGLKTTSNEGWVQKTTSNEGWFKTTSNEG</sequence>
<dbReference type="EMBL" id="CAJVQC010041788">
    <property type="protein sequence ID" value="CAG8773760.1"/>
    <property type="molecule type" value="Genomic_DNA"/>
</dbReference>
<gene>
    <name evidence="1" type="ORF">RPERSI_LOCUS16727</name>
</gene>
<name>A0ACA9R2B4_9GLOM</name>
<comment type="caution">
    <text evidence="1">The sequence shown here is derived from an EMBL/GenBank/DDBJ whole genome shotgun (WGS) entry which is preliminary data.</text>
</comment>
<feature type="non-terminal residue" evidence="1">
    <location>
        <position position="64"/>
    </location>
</feature>
<organism evidence="1 2">
    <name type="scientific">Racocetra persica</name>
    <dbReference type="NCBI Taxonomy" id="160502"/>
    <lineage>
        <taxon>Eukaryota</taxon>
        <taxon>Fungi</taxon>
        <taxon>Fungi incertae sedis</taxon>
        <taxon>Mucoromycota</taxon>
        <taxon>Glomeromycotina</taxon>
        <taxon>Glomeromycetes</taxon>
        <taxon>Diversisporales</taxon>
        <taxon>Gigasporaceae</taxon>
        <taxon>Racocetra</taxon>
    </lineage>
</organism>
<evidence type="ECO:0000313" key="1">
    <source>
        <dbReference type="EMBL" id="CAG8773760.1"/>
    </source>
</evidence>